<comment type="caution">
    <text evidence="4">The sequence shown here is derived from an EMBL/GenBank/DDBJ whole genome shotgun (WGS) entry which is preliminary data.</text>
</comment>
<dbReference type="AlphaFoldDB" id="A0AA47MYA5"/>
<dbReference type="InterPro" id="IPR011162">
    <property type="entry name" value="MHC_I/II-like_Ag-recog"/>
</dbReference>
<dbReference type="SUPFAM" id="SSF54452">
    <property type="entry name" value="MHC antigen-recognition domain"/>
    <property type="match status" value="1"/>
</dbReference>
<reference evidence="4" key="1">
    <citation type="journal article" date="2023" name="Front. Mar. Sci.">
        <title>A new Merluccius polli reference genome to investigate the effects of global change in West African waters.</title>
        <authorList>
            <person name="Mateo J.L."/>
            <person name="Blanco-Fernandez C."/>
            <person name="Garcia-Vazquez E."/>
            <person name="Machado-Schiaffino G."/>
        </authorList>
    </citation>
    <scope>NUCLEOTIDE SEQUENCE</scope>
    <source>
        <strain evidence="4">C29</strain>
        <tissue evidence="4">Fin</tissue>
    </source>
</reference>
<evidence type="ECO:0000313" key="5">
    <source>
        <dbReference type="Proteomes" id="UP001174136"/>
    </source>
</evidence>
<protein>
    <submittedName>
        <fullName evidence="4">Major histocompatibility complex class I-related gene protein</fullName>
    </submittedName>
</protein>
<dbReference type="PANTHER" id="PTHR16675:SF237">
    <property type="entry name" value="MHC CLASS I ANTIGEN TRANSCRIPT VARIANT 1-RELATED"/>
    <property type="match status" value="1"/>
</dbReference>
<evidence type="ECO:0000256" key="1">
    <source>
        <dbReference type="ARBA" id="ARBA00023180"/>
    </source>
</evidence>
<keyword evidence="2" id="KW-0175">Coiled coil</keyword>
<accession>A0AA47MYA5</accession>
<dbReference type="EMBL" id="JAOPHQ010002027">
    <property type="protein sequence ID" value="KAK0148420.1"/>
    <property type="molecule type" value="Genomic_DNA"/>
</dbReference>
<dbReference type="GO" id="GO:0005615">
    <property type="term" value="C:extracellular space"/>
    <property type="evidence" value="ECO:0007669"/>
    <property type="project" value="TreeGrafter"/>
</dbReference>
<dbReference type="InterPro" id="IPR050208">
    <property type="entry name" value="MHC_class-I_related"/>
</dbReference>
<name>A0AA47MYA5_MERPO</name>
<dbReference type="Pfam" id="PF00129">
    <property type="entry name" value="MHC_I"/>
    <property type="match status" value="1"/>
</dbReference>
<dbReference type="GO" id="GO:0006955">
    <property type="term" value="P:immune response"/>
    <property type="evidence" value="ECO:0007669"/>
    <property type="project" value="TreeGrafter"/>
</dbReference>
<gene>
    <name evidence="4" type="primary">MR1_8</name>
    <name evidence="4" type="ORF">N1851_011254</name>
</gene>
<keyword evidence="5" id="KW-1185">Reference proteome</keyword>
<evidence type="ECO:0000313" key="4">
    <source>
        <dbReference type="EMBL" id="KAK0148420.1"/>
    </source>
</evidence>
<dbReference type="PANTHER" id="PTHR16675">
    <property type="entry name" value="MHC CLASS I-RELATED"/>
    <property type="match status" value="1"/>
</dbReference>
<dbReference type="Gene3D" id="3.30.500.10">
    <property type="entry name" value="MHC class I-like antigen recognition-like"/>
    <property type="match status" value="1"/>
</dbReference>
<evidence type="ECO:0000256" key="2">
    <source>
        <dbReference type="SAM" id="Coils"/>
    </source>
</evidence>
<feature type="domain" description="MHC class I-like antigen recognition-like" evidence="3">
    <location>
        <begin position="175"/>
        <end position="259"/>
    </location>
</feature>
<keyword evidence="1" id="KW-0325">Glycoprotein</keyword>
<feature type="coiled-coil region" evidence="2">
    <location>
        <begin position="123"/>
        <end position="158"/>
    </location>
</feature>
<dbReference type="GO" id="GO:0009897">
    <property type="term" value="C:external side of plasma membrane"/>
    <property type="evidence" value="ECO:0007669"/>
    <property type="project" value="TreeGrafter"/>
</dbReference>
<dbReference type="InterPro" id="IPR037055">
    <property type="entry name" value="MHC_I-like_Ag-recog_sf"/>
</dbReference>
<dbReference type="Proteomes" id="UP001174136">
    <property type="component" value="Unassembled WGS sequence"/>
</dbReference>
<evidence type="ECO:0000259" key="3">
    <source>
        <dbReference type="Pfam" id="PF00129"/>
    </source>
</evidence>
<organism evidence="4 5">
    <name type="scientific">Merluccius polli</name>
    <name type="common">Benguela hake</name>
    <name type="synonym">Merluccius cadenati</name>
    <dbReference type="NCBI Taxonomy" id="89951"/>
    <lineage>
        <taxon>Eukaryota</taxon>
        <taxon>Metazoa</taxon>
        <taxon>Chordata</taxon>
        <taxon>Craniata</taxon>
        <taxon>Vertebrata</taxon>
        <taxon>Euteleostomi</taxon>
        <taxon>Actinopterygii</taxon>
        <taxon>Neopterygii</taxon>
        <taxon>Teleostei</taxon>
        <taxon>Neoteleostei</taxon>
        <taxon>Acanthomorphata</taxon>
        <taxon>Zeiogadaria</taxon>
        <taxon>Gadariae</taxon>
        <taxon>Gadiformes</taxon>
        <taxon>Gadoidei</taxon>
        <taxon>Merlucciidae</taxon>
        <taxon>Merluccius</taxon>
    </lineage>
</organism>
<sequence length="280" mass="31656">MTRSRIEFLLVQTGHAPLSCPGPSSPSLLVLQKFFYLHGDEGANRTAAAGGLSRCVLSLLIFIDVKMTGRGRGRRDALAIAVQTQSGQEEAEELVNGAAGGRGTEAEGREPTLSDLAAILRTHMGQQQARDEEQRELAEKQERRFKALQQQFQVLQTELQARTTPTPDPPPAVIHSLKYFQTGSSGVSNFPEFVHVVMLDEVQIYYYDSNSQKLEVKQSWMDLFTRDEPDALERGTRYLQRKQQDFKAGIKNLKKRFNQIGVLGRPKDVRRPRWPVHPWR</sequence>
<dbReference type="InterPro" id="IPR011161">
    <property type="entry name" value="MHC_I-like_Ag-recog"/>
</dbReference>
<proteinExistence type="predicted"/>